<dbReference type="SUPFAM" id="SSF46689">
    <property type="entry name" value="Homeodomain-like"/>
    <property type="match status" value="1"/>
</dbReference>
<feature type="DNA-binding region" description="H-T-H motif" evidence="4">
    <location>
        <begin position="33"/>
        <end position="52"/>
    </location>
</feature>
<dbReference type="PROSITE" id="PS50977">
    <property type="entry name" value="HTH_TETR_2"/>
    <property type="match status" value="1"/>
</dbReference>
<evidence type="ECO:0000256" key="4">
    <source>
        <dbReference type="PROSITE-ProRule" id="PRU00335"/>
    </source>
</evidence>
<dbReference type="Pfam" id="PF16925">
    <property type="entry name" value="TetR_C_13"/>
    <property type="match status" value="1"/>
</dbReference>
<dbReference type="InterPro" id="IPR001647">
    <property type="entry name" value="HTH_TetR"/>
</dbReference>
<evidence type="ECO:0000256" key="2">
    <source>
        <dbReference type="ARBA" id="ARBA00023125"/>
    </source>
</evidence>
<dbReference type="PANTHER" id="PTHR47506:SF1">
    <property type="entry name" value="HTH-TYPE TRANSCRIPTIONAL REGULATOR YJDC"/>
    <property type="match status" value="1"/>
</dbReference>
<accession>A0A517VU52</accession>
<reference evidence="6 7" key="1">
    <citation type="submission" date="2019-03" db="EMBL/GenBank/DDBJ databases">
        <title>Deep-cultivation of Planctomycetes and their phenomic and genomic characterization uncovers novel biology.</title>
        <authorList>
            <person name="Wiegand S."/>
            <person name="Jogler M."/>
            <person name="Boedeker C."/>
            <person name="Pinto D."/>
            <person name="Vollmers J."/>
            <person name="Rivas-Marin E."/>
            <person name="Kohn T."/>
            <person name="Peeters S.H."/>
            <person name="Heuer A."/>
            <person name="Rast P."/>
            <person name="Oberbeckmann S."/>
            <person name="Bunk B."/>
            <person name="Jeske O."/>
            <person name="Meyerdierks A."/>
            <person name="Storesund J.E."/>
            <person name="Kallscheuer N."/>
            <person name="Luecker S."/>
            <person name="Lage O.M."/>
            <person name="Pohl T."/>
            <person name="Merkel B.J."/>
            <person name="Hornburger P."/>
            <person name="Mueller R.-W."/>
            <person name="Bruemmer F."/>
            <person name="Labrenz M."/>
            <person name="Spormann A.M."/>
            <person name="Op den Camp H."/>
            <person name="Overmann J."/>
            <person name="Amann R."/>
            <person name="Jetten M.S.M."/>
            <person name="Mascher T."/>
            <person name="Medema M.H."/>
            <person name="Devos D.P."/>
            <person name="Kaster A.-K."/>
            <person name="Ovreas L."/>
            <person name="Rohde M."/>
            <person name="Galperin M.Y."/>
            <person name="Jogler C."/>
        </authorList>
    </citation>
    <scope>NUCLEOTIDE SEQUENCE [LARGE SCALE GENOMIC DNA]</scope>
    <source>
        <strain evidence="6 7">V144</strain>
    </source>
</reference>
<dbReference type="AlphaFoldDB" id="A0A517VU52"/>
<protein>
    <submittedName>
        <fullName evidence="6">HTH-type transcriptional repressor ComR</fullName>
    </submittedName>
</protein>
<organism evidence="6 7">
    <name type="scientific">Gimesia aquarii</name>
    <dbReference type="NCBI Taxonomy" id="2527964"/>
    <lineage>
        <taxon>Bacteria</taxon>
        <taxon>Pseudomonadati</taxon>
        <taxon>Planctomycetota</taxon>
        <taxon>Planctomycetia</taxon>
        <taxon>Planctomycetales</taxon>
        <taxon>Planctomycetaceae</taxon>
        <taxon>Gimesia</taxon>
    </lineage>
</organism>
<evidence type="ECO:0000313" key="6">
    <source>
        <dbReference type="EMBL" id="QDT96509.1"/>
    </source>
</evidence>
<evidence type="ECO:0000256" key="1">
    <source>
        <dbReference type="ARBA" id="ARBA00023015"/>
    </source>
</evidence>
<dbReference type="Gene3D" id="1.10.357.10">
    <property type="entry name" value="Tetracycline Repressor, domain 2"/>
    <property type="match status" value="1"/>
</dbReference>
<dbReference type="GO" id="GO:0003677">
    <property type="term" value="F:DNA binding"/>
    <property type="evidence" value="ECO:0007669"/>
    <property type="project" value="UniProtKB-UniRule"/>
</dbReference>
<evidence type="ECO:0000313" key="7">
    <source>
        <dbReference type="Proteomes" id="UP000318704"/>
    </source>
</evidence>
<evidence type="ECO:0000256" key="3">
    <source>
        <dbReference type="ARBA" id="ARBA00023163"/>
    </source>
</evidence>
<feature type="domain" description="HTH tetR-type" evidence="5">
    <location>
        <begin position="10"/>
        <end position="70"/>
    </location>
</feature>
<keyword evidence="1" id="KW-0805">Transcription regulation</keyword>
<dbReference type="InterPro" id="IPR009057">
    <property type="entry name" value="Homeodomain-like_sf"/>
</dbReference>
<dbReference type="InterPro" id="IPR036271">
    <property type="entry name" value="Tet_transcr_reg_TetR-rel_C_sf"/>
</dbReference>
<name>A0A517VU52_9PLAN</name>
<dbReference type="RefSeq" id="WP_144984765.1">
    <property type="nucleotide sequence ID" value="NZ_CP037920.1"/>
</dbReference>
<dbReference type="Pfam" id="PF00440">
    <property type="entry name" value="TetR_N"/>
    <property type="match status" value="1"/>
</dbReference>
<dbReference type="EMBL" id="CP037920">
    <property type="protein sequence ID" value="QDT96509.1"/>
    <property type="molecule type" value="Genomic_DNA"/>
</dbReference>
<sequence length="199" mass="21992">MNKKRGRPRNYDPEAALNAALTVFWQHGFAGTSLDELSTATGMNRPSLYAAFGDKKSIYRKSMDQFSQTFLGELEANLFAGLSLEEDLVNFYKAALSEYIADSDIAWGCPVICTATLAAAYDDEIQSDLAHALDQIDAMFIKRFKQAQDEGEMKSGNPKKLAQLAAAVLHSLAIRTRARQTKFKPETFIKASVAEILRG</sequence>
<dbReference type="PANTHER" id="PTHR47506">
    <property type="entry name" value="TRANSCRIPTIONAL REGULATORY PROTEIN"/>
    <property type="match status" value="1"/>
</dbReference>
<dbReference type="SUPFAM" id="SSF48498">
    <property type="entry name" value="Tetracyclin repressor-like, C-terminal domain"/>
    <property type="match status" value="1"/>
</dbReference>
<gene>
    <name evidence="6" type="primary">comR_2</name>
    <name evidence="6" type="ORF">V144x_19660</name>
</gene>
<keyword evidence="2 4" id="KW-0238">DNA-binding</keyword>
<dbReference type="KEGG" id="gaw:V144x_19660"/>
<proteinExistence type="predicted"/>
<evidence type="ECO:0000259" key="5">
    <source>
        <dbReference type="PROSITE" id="PS50977"/>
    </source>
</evidence>
<dbReference type="InterPro" id="IPR011075">
    <property type="entry name" value="TetR_C"/>
</dbReference>
<dbReference type="Gene3D" id="1.10.10.60">
    <property type="entry name" value="Homeodomain-like"/>
    <property type="match status" value="1"/>
</dbReference>
<keyword evidence="3" id="KW-0804">Transcription</keyword>
<dbReference type="Proteomes" id="UP000318704">
    <property type="component" value="Chromosome"/>
</dbReference>